<evidence type="ECO:0000313" key="2">
    <source>
        <dbReference type="EMBL" id="GHO48207.1"/>
    </source>
</evidence>
<comment type="caution">
    <text evidence="2">The sequence shown here is derived from an EMBL/GenBank/DDBJ whole genome shotgun (WGS) entry which is preliminary data.</text>
</comment>
<dbReference type="AlphaFoldDB" id="A0A8J3MTG3"/>
<organism evidence="2 3">
    <name type="scientific">Ktedonospora formicarum</name>
    <dbReference type="NCBI Taxonomy" id="2778364"/>
    <lineage>
        <taxon>Bacteria</taxon>
        <taxon>Bacillati</taxon>
        <taxon>Chloroflexota</taxon>
        <taxon>Ktedonobacteria</taxon>
        <taxon>Ktedonobacterales</taxon>
        <taxon>Ktedonobacteraceae</taxon>
        <taxon>Ktedonospora</taxon>
    </lineage>
</organism>
<reference evidence="2" key="1">
    <citation type="submission" date="2020-10" db="EMBL/GenBank/DDBJ databases">
        <title>Taxonomic study of unclassified bacteria belonging to the class Ktedonobacteria.</title>
        <authorList>
            <person name="Yabe S."/>
            <person name="Wang C.M."/>
            <person name="Zheng Y."/>
            <person name="Sakai Y."/>
            <person name="Cavaletti L."/>
            <person name="Monciardini P."/>
            <person name="Donadio S."/>
        </authorList>
    </citation>
    <scope>NUCLEOTIDE SEQUENCE</scope>
    <source>
        <strain evidence="2">SOSP1-1</strain>
    </source>
</reference>
<sequence length="71" mass="7628">MFDMCHKWESTLPTSVSKGRIMENDPQLDALTRAHQEAKSSQRPAPAPVDPAALTGTDLTSTEGVDTSDDA</sequence>
<gene>
    <name evidence="2" type="ORF">KSX_63700</name>
</gene>
<protein>
    <submittedName>
        <fullName evidence="2">Uncharacterized protein</fullName>
    </submittedName>
</protein>
<evidence type="ECO:0000256" key="1">
    <source>
        <dbReference type="SAM" id="MobiDB-lite"/>
    </source>
</evidence>
<name>A0A8J3MTG3_9CHLR</name>
<dbReference type="Proteomes" id="UP000612362">
    <property type="component" value="Unassembled WGS sequence"/>
</dbReference>
<accession>A0A8J3MTG3</accession>
<keyword evidence="3" id="KW-1185">Reference proteome</keyword>
<proteinExistence type="predicted"/>
<dbReference type="EMBL" id="BNJF01000003">
    <property type="protein sequence ID" value="GHO48207.1"/>
    <property type="molecule type" value="Genomic_DNA"/>
</dbReference>
<feature type="region of interest" description="Disordered" evidence="1">
    <location>
        <begin position="30"/>
        <end position="71"/>
    </location>
</feature>
<evidence type="ECO:0000313" key="3">
    <source>
        <dbReference type="Proteomes" id="UP000612362"/>
    </source>
</evidence>